<name>A0A261GAV2_9BIFI</name>
<dbReference type="SMART" id="SM00226">
    <property type="entry name" value="LMWPc"/>
    <property type="match status" value="1"/>
</dbReference>
<organism evidence="6 8">
    <name type="scientific">Bifidobacterium eulemuris</name>
    <dbReference type="NCBI Taxonomy" id="1765219"/>
    <lineage>
        <taxon>Bacteria</taxon>
        <taxon>Bacillati</taxon>
        <taxon>Actinomycetota</taxon>
        <taxon>Actinomycetes</taxon>
        <taxon>Bifidobacteriales</taxon>
        <taxon>Bifidobacteriaceae</taxon>
        <taxon>Bifidobacterium</taxon>
    </lineage>
</organism>
<evidence type="ECO:0000256" key="4">
    <source>
        <dbReference type="PIRSR" id="PIRSR617867-1"/>
    </source>
</evidence>
<dbReference type="PRINTS" id="PR00719">
    <property type="entry name" value="LMWPTPASE"/>
</dbReference>
<evidence type="ECO:0000256" key="1">
    <source>
        <dbReference type="ARBA" id="ARBA00011063"/>
    </source>
</evidence>
<reference evidence="6 8" key="1">
    <citation type="journal article" date="2017" name="BMC Genomics">
        <title>Comparative genomic and phylogenomic analyses of the Bifidobacteriaceae family.</title>
        <authorList>
            <person name="Lugli G.A."/>
            <person name="Milani C."/>
            <person name="Turroni F."/>
            <person name="Duranti S."/>
            <person name="Mancabelli L."/>
            <person name="Mangifesta M."/>
            <person name="Ferrario C."/>
            <person name="Modesto M."/>
            <person name="Mattarelli P."/>
            <person name="Jiri K."/>
            <person name="van Sinderen D."/>
            <person name="Ventura M."/>
        </authorList>
    </citation>
    <scope>NUCLEOTIDE SEQUENCE [LARGE SCALE GENOMIC DNA]</scope>
    <source>
        <strain evidence="6 8">DSM 100216</strain>
    </source>
</reference>
<evidence type="ECO:0000313" key="9">
    <source>
        <dbReference type="Proteomes" id="UP000593943"/>
    </source>
</evidence>
<keyword evidence="2" id="KW-0378">Hydrolase</keyword>
<dbReference type="InterPro" id="IPR036196">
    <property type="entry name" value="Ptyr_pPase_sf"/>
</dbReference>
<dbReference type="RefSeq" id="WP_094636506.1">
    <property type="nucleotide sequence ID" value="NZ_CP062938.1"/>
</dbReference>
<keyword evidence="3" id="KW-0904">Protein phosphatase</keyword>
<accession>A0A261GAV2</accession>
<dbReference type="Proteomes" id="UP000593943">
    <property type="component" value="Chromosome"/>
</dbReference>
<dbReference type="PANTHER" id="PTHR11717:SF31">
    <property type="entry name" value="LOW MOLECULAR WEIGHT PROTEIN-TYROSINE-PHOSPHATASE ETP-RELATED"/>
    <property type="match status" value="1"/>
</dbReference>
<dbReference type="KEGG" id="beu:BE0216_09795"/>
<keyword evidence="9" id="KW-1185">Reference proteome</keyword>
<gene>
    <name evidence="7" type="ORF">BE0216_09795</name>
    <name evidence="6" type="ORF">BEUL_0877</name>
</gene>
<dbReference type="AlphaFoldDB" id="A0A261GAV2"/>
<dbReference type="PANTHER" id="PTHR11717">
    <property type="entry name" value="LOW MOLECULAR WEIGHT PROTEIN TYROSINE PHOSPHATASE"/>
    <property type="match status" value="1"/>
</dbReference>
<dbReference type="Pfam" id="PF01451">
    <property type="entry name" value="LMWPc"/>
    <property type="match status" value="1"/>
</dbReference>
<evidence type="ECO:0000259" key="5">
    <source>
        <dbReference type="SMART" id="SM00226"/>
    </source>
</evidence>
<protein>
    <submittedName>
        <fullName evidence="7">Low molecular weight phosphatase family protein</fullName>
    </submittedName>
    <submittedName>
        <fullName evidence="6">Protein-tyrosine-phosphatase</fullName>
    </submittedName>
</protein>
<evidence type="ECO:0000313" key="6">
    <source>
        <dbReference type="EMBL" id="OZG68567.1"/>
    </source>
</evidence>
<dbReference type="EMBL" id="MWWZ01000005">
    <property type="protein sequence ID" value="OZG68567.1"/>
    <property type="molecule type" value="Genomic_DNA"/>
</dbReference>
<proteinExistence type="inferred from homology"/>
<evidence type="ECO:0000256" key="3">
    <source>
        <dbReference type="ARBA" id="ARBA00022912"/>
    </source>
</evidence>
<comment type="similarity">
    <text evidence="1">Belongs to the low molecular weight phosphotyrosine protein phosphatase family.</text>
</comment>
<feature type="active site" description="Nucleophile" evidence="4">
    <location>
        <position position="7"/>
    </location>
</feature>
<evidence type="ECO:0000313" key="7">
    <source>
        <dbReference type="EMBL" id="QOL32696.1"/>
    </source>
</evidence>
<evidence type="ECO:0000256" key="2">
    <source>
        <dbReference type="ARBA" id="ARBA00022801"/>
    </source>
</evidence>
<reference evidence="7 9" key="2">
    <citation type="submission" date="2020-10" db="EMBL/GenBank/DDBJ databases">
        <title>Genome sequencing of Bifidobacterium eulemuris_DSMZ_100216.</title>
        <authorList>
            <person name="Kim J."/>
        </authorList>
    </citation>
    <scope>NUCLEOTIDE SEQUENCE [LARGE SCALE GENOMIC DNA]</scope>
    <source>
        <strain evidence="7 9">DSM 100216</strain>
    </source>
</reference>
<dbReference type="SUPFAM" id="SSF52788">
    <property type="entry name" value="Phosphotyrosine protein phosphatases I"/>
    <property type="match status" value="1"/>
</dbReference>
<feature type="active site" description="Nucleophile" evidence="4">
    <location>
        <position position="13"/>
    </location>
</feature>
<feature type="domain" description="Phosphotyrosine protein phosphatase I" evidence="5">
    <location>
        <begin position="1"/>
        <end position="177"/>
    </location>
</feature>
<dbReference type="Proteomes" id="UP000216057">
    <property type="component" value="Unassembled WGS sequence"/>
</dbReference>
<dbReference type="Gene3D" id="3.40.50.2300">
    <property type="match status" value="1"/>
</dbReference>
<dbReference type="EMBL" id="CP062938">
    <property type="protein sequence ID" value="QOL32696.1"/>
    <property type="molecule type" value="Genomic_DNA"/>
</dbReference>
<dbReference type="InterPro" id="IPR050438">
    <property type="entry name" value="LMW_PTPase"/>
</dbReference>
<dbReference type="GO" id="GO:0004725">
    <property type="term" value="F:protein tyrosine phosphatase activity"/>
    <property type="evidence" value="ECO:0007669"/>
    <property type="project" value="InterPro"/>
</dbReference>
<evidence type="ECO:0000313" key="8">
    <source>
        <dbReference type="Proteomes" id="UP000216057"/>
    </source>
</evidence>
<sequence length="209" mass="23600">MHIMFVCTGNICRSPMGELLTRRYLERTTVQVSSAGTQGLESHAIDPSSKYLMNAVGIDTTSFRSRRLTRQMAESADLILCFEKRQRADIVTLAPNANRYTFLLTDFANMCEYCAKDNLVKGTTIQDRLRSVISASTLIRPMLPVSQNIADPHRQSFDKFQLAAEQTNAALRTIFASMRKHYVDEQALQVDQNLQFPDFIDVLQGAPDE</sequence>
<dbReference type="InterPro" id="IPR017867">
    <property type="entry name" value="Tyr_phospatase_low_mol_wt"/>
</dbReference>
<dbReference type="OrthoDB" id="9784339at2"/>
<dbReference type="InterPro" id="IPR023485">
    <property type="entry name" value="Ptyr_pPase"/>
</dbReference>